<keyword evidence="1" id="KW-0472">Membrane</keyword>
<accession>A0A1I2GYR7</accession>
<gene>
    <name evidence="3" type="ORF">SAMN04488541_102119</name>
</gene>
<dbReference type="PANTHER" id="PTHR36109:SF2">
    <property type="entry name" value="MEMBRANE PROTEIN"/>
    <property type="match status" value="1"/>
</dbReference>
<reference evidence="3 4" key="1">
    <citation type="submission" date="2016-10" db="EMBL/GenBank/DDBJ databases">
        <authorList>
            <person name="de Groot N.N."/>
        </authorList>
    </citation>
    <scope>NUCLEOTIDE SEQUENCE [LARGE SCALE GENOMIC DNA]</scope>
    <source>
        <strain>GEY</strain>
        <strain evidence="4">DSM 9560</strain>
    </source>
</reference>
<feature type="transmembrane region" description="Helical" evidence="1">
    <location>
        <begin position="96"/>
        <end position="118"/>
    </location>
</feature>
<evidence type="ECO:0000256" key="1">
    <source>
        <dbReference type="SAM" id="Phobius"/>
    </source>
</evidence>
<protein>
    <recommendedName>
        <fullName evidence="2">General stress protein 17M-like domain-containing protein</fullName>
    </recommendedName>
</protein>
<dbReference type="InterPro" id="IPR025889">
    <property type="entry name" value="GSP17M-like_dom"/>
</dbReference>
<evidence type="ECO:0000313" key="3">
    <source>
        <dbReference type="EMBL" id="SFF23094.1"/>
    </source>
</evidence>
<proteinExistence type="predicted"/>
<dbReference type="PANTHER" id="PTHR36109">
    <property type="entry name" value="MEMBRANE PROTEIN-RELATED"/>
    <property type="match status" value="1"/>
</dbReference>
<evidence type="ECO:0000259" key="2">
    <source>
        <dbReference type="Pfam" id="PF11181"/>
    </source>
</evidence>
<sequence length="164" mass="17063">METLNSTVGIYKSHKKAVQAVKELQESGFPIEKISLLGSAKIEDDHLHVIDNETIFDTVAATGSVLGTILGALAGMSIIAVPGIGLLYAAGALVGAVGGLSIGSISGGIAGALLALGVGKDGILLYKEHLKEGKFLVVVHGTQDDVDKAHEILEKTEYHEINKH</sequence>
<organism evidence="3 4">
    <name type="scientific">Thermoflexibacter ruber</name>
    <dbReference type="NCBI Taxonomy" id="1003"/>
    <lineage>
        <taxon>Bacteria</taxon>
        <taxon>Pseudomonadati</taxon>
        <taxon>Bacteroidota</taxon>
        <taxon>Cytophagia</taxon>
        <taxon>Cytophagales</taxon>
        <taxon>Thermoflexibacteraceae</taxon>
        <taxon>Thermoflexibacter</taxon>
    </lineage>
</organism>
<dbReference type="Proteomes" id="UP000199513">
    <property type="component" value="Unassembled WGS sequence"/>
</dbReference>
<dbReference type="OrthoDB" id="515952at2"/>
<dbReference type="AlphaFoldDB" id="A0A1I2GYR7"/>
<dbReference type="Pfam" id="PF11181">
    <property type="entry name" value="YflT"/>
    <property type="match status" value="1"/>
</dbReference>
<feature type="transmembrane region" description="Helical" evidence="1">
    <location>
        <begin position="65"/>
        <end position="90"/>
    </location>
</feature>
<keyword evidence="1" id="KW-0812">Transmembrane</keyword>
<evidence type="ECO:0000313" key="4">
    <source>
        <dbReference type="Proteomes" id="UP000199513"/>
    </source>
</evidence>
<keyword evidence="1" id="KW-1133">Transmembrane helix</keyword>
<feature type="domain" description="General stress protein 17M-like" evidence="2">
    <location>
        <begin position="7"/>
        <end position="73"/>
    </location>
</feature>
<dbReference type="RefSeq" id="WP_091545767.1">
    <property type="nucleotide sequence ID" value="NZ_FONY01000021.1"/>
</dbReference>
<dbReference type="STRING" id="1003.SAMN04488541_102119"/>
<dbReference type="InterPro" id="IPR052948">
    <property type="entry name" value="Low_temp-induced_all0457"/>
</dbReference>
<keyword evidence="4" id="KW-1185">Reference proteome</keyword>
<name>A0A1I2GYR7_9BACT</name>
<dbReference type="EMBL" id="FONY01000021">
    <property type="protein sequence ID" value="SFF23094.1"/>
    <property type="molecule type" value="Genomic_DNA"/>
</dbReference>